<dbReference type="SUPFAM" id="SSF88713">
    <property type="entry name" value="Glycoside hydrolase/deacetylase"/>
    <property type="match status" value="1"/>
</dbReference>
<dbReference type="GeneID" id="20823527"/>
<evidence type="ECO:0000313" key="4">
    <source>
        <dbReference type="EMBL" id="EGO54787.1"/>
    </source>
</evidence>
<dbReference type="EMBL" id="GL891307">
    <property type="protein sequence ID" value="EGO54787.1"/>
    <property type="molecule type" value="Genomic_DNA"/>
</dbReference>
<dbReference type="VEuPathDB" id="FungiDB:NEUTE1DRAFT_118316"/>
<evidence type="ECO:0000313" key="5">
    <source>
        <dbReference type="Proteomes" id="UP000008065"/>
    </source>
</evidence>
<evidence type="ECO:0000259" key="2">
    <source>
        <dbReference type="Pfam" id="PF25116"/>
    </source>
</evidence>
<sequence>MCSKQQPLSAMFSFSRSAAWSCLLVALHFTLALAAKSLTNTILILARDTYSGTSAAEGLQGYGIPYQIVLVPQAGITLPALTTGTDQGNYGGIIVVSELSYQYSDGWRSAITAAQWETIYTYQTNFGVRLVRLDVFPSTDLGVDLAVAGAGCCNTGVEQLISFSDVSDFPTANVKTGAGVSTQGLWHYPAKIVNSTIAKPIATFAPSSDGTFSTASTAAIINTFGTRQQMVWFTSWATDWALASNYLQHGFIHWMTRGLFVGKRKIHLSTQVDDMGLETEIYHPAGNNFRIRISDLETHATWQSNINTRLPAGSNYFIEMGHNGNGDFIEGLPKATSDTMCNPSEAVDYESPPDTPLDFKKPLGTGLTLWKSTFVNYTWSLQCALLDDITTWFFNHINTFASVSHTFTHEELNNATYSDANKEIYFNQAWLNQIGFGASSMFSPLGLIPPAITGLLNGDAIKAFLDNGIRYVVGDNTRPILRNPENSFWPAITNVATNGYDGLVIIPRWATTIYYNCDTQECTLQEWIDTSAGAAPFSNLLDDARRVNVRYLLGLHPDPYMFHQANLRSGDVDQITVGSVSGKLSLLQIWVETITQEMVRLTNWPIVSLKHDDIGRLFVDRMTLDKCNPNMQYNYSADGTKIVSVTVTATNNQCSVPIPVTVPASASGSATVDALGNEPKIYWTTLSGSPVTLTLSSQISI</sequence>
<dbReference type="PANTHER" id="PTHR31002">
    <property type="entry name" value="SERIPAUPERIN"/>
    <property type="match status" value="1"/>
</dbReference>
<accession>F8MVN6</accession>
<organism evidence="4 5">
    <name type="scientific">Neurospora tetrasperma (strain FGSC 2508 / ATCC MYA-4615 / P0657)</name>
    <dbReference type="NCBI Taxonomy" id="510951"/>
    <lineage>
        <taxon>Eukaryota</taxon>
        <taxon>Fungi</taxon>
        <taxon>Dikarya</taxon>
        <taxon>Ascomycota</taxon>
        <taxon>Pezizomycotina</taxon>
        <taxon>Sordariomycetes</taxon>
        <taxon>Sordariomycetidae</taxon>
        <taxon>Sordariales</taxon>
        <taxon>Sordariaceae</taxon>
        <taxon>Neurospora</taxon>
    </lineage>
</organism>
<dbReference type="Proteomes" id="UP000008065">
    <property type="component" value="Unassembled WGS sequence"/>
</dbReference>
<name>F8MVN6_NEUT8</name>
<dbReference type="RefSeq" id="XP_009854704.1">
    <property type="nucleotide sequence ID" value="XM_009856402.1"/>
</dbReference>
<dbReference type="AlphaFoldDB" id="F8MVN6"/>
<dbReference type="InterPro" id="IPR056827">
    <property type="entry name" value="CBM87_Agd3"/>
</dbReference>
<feature type="domain" description="Agd3 CBM87" evidence="2">
    <location>
        <begin position="39"/>
        <end position="254"/>
    </location>
</feature>
<dbReference type="Pfam" id="PF25115">
    <property type="entry name" value="Agd3_CE"/>
    <property type="match status" value="1"/>
</dbReference>
<dbReference type="GO" id="GO:0005975">
    <property type="term" value="P:carbohydrate metabolic process"/>
    <property type="evidence" value="ECO:0007669"/>
    <property type="project" value="InterPro"/>
</dbReference>
<dbReference type="Pfam" id="PF25117">
    <property type="entry name" value="Agd3_C"/>
    <property type="match status" value="1"/>
</dbReference>
<proteinExistence type="predicted"/>
<reference evidence="5" key="1">
    <citation type="journal article" date="2011" name="Genetics">
        <title>Massive changes in genome architecture accompany the transition to self-fertility in the filamentous fungus Neurospora tetrasperma.</title>
        <authorList>
            <person name="Ellison C.E."/>
            <person name="Stajich J.E."/>
            <person name="Jacobson D.J."/>
            <person name="Natvig D.O."/>
            <person name="Lapidus A."/>
            <person name="Foster B."/>
            <person name="Aerts A."/>
            <person name="Riley R."/>
            <person name="Lindquist E.A."/>
            <person name="Grigoriev I.V."/>
            <person name="Taylor J.W."/>
        </authorList>
    </citation>
    <scope>NUCLEOTIDE SEQUENCE [LARGE SCALE GENOMIC DNA]</scope>
    <source>
        <strain evidence="5">FGSC 2508 / P0657</strain>
    </source>
</reference>
<dbReference type="InterPro" id="IPR056825">
    <property type="entry name" value="Agd3_C"/>
</dbReference>
<gene>
    <name evidence="4" type="ORF">NEUTE1DRAFT_118316</name>
</gene>
<dbReference type="PANTHER" id="PTHR31002:SF34">
    <property type="entry name" value="CELL WALL PROTEIN CWP1-RELATED"/>
    <property type="match status" value="1"/>
</dbReference>
<dbReference type="HOGENOM" id="CLU_010712_1_0_1"/>
<dbReference type="OrthoDB" id="2113314at2759"/>
<evidence type="ECO:0000259" key="1">
    <source>
        <dbReference type="Pfam" id="PF25115"/>
    </source>
</evidence>
<feature type="domain" description="Agd3 deacetylase" evidence="1">
    <location>
        <begin position="268"/>
        <end position="631"/>
    </location>
</feature>
<dbReference type="InterPro" id="IPR056826">
    <property type="entry name" value="Agd3_CE"/>
</dbReference>
<keyword evidence="5" id="KW-1185">Reference proteome</keyword>
<evidence type="ECO:0000259" key="3">
    <source>
        <dbReference type="Pfam" id="PF25117"/>
    </source>
</evidence>
<dbReference type="KEGG" id="nte:NEUTE1DRAFT118316"/>
<dbReference type="InterPro" id="IPR050788">
    <property type="entry name" value="Yeast_SRP1/TIP1_CWP"/>
</dbReference>
<evidence type="ECO:0008006" key="6">
    <source>
        <dbReference type="Google" id="ProtNLM"/>
    </source>
</evidence>
<dbReference type="InterPro" id="IPR011330">
    <property type="entry name" value="Glyco_hydro/deAcase_b/a-brl"/>
</dbReference>
<protein>
    <recommendedName>
        <fullName evidence="6">Extracellular serine-rich protein</fullName>
    </recommendedName>
</protein>
<dbReference type="Pfam" id="PF25116">
    <property type="entry name" value="CBM87_Agd3"/>
    <property type="match status" value="1"/>
</dbReference>
<feature type="domain" description="Agd3 C-terminal" evidence="3">
    <location>
        <begin position="635"/>
        <end position="699"/>
    </location>
</feature>